<feature type="compositionally biased region" description="Polar residues" evidence="3">
    <location>
        <begin position="197"/>
        <end position="214"/>
    </location>
</feature>
<feature type="domain" description="Peptidase S33 tripeptidyl aminopeptidase-like C-terminal" evidence="4">
    <location>
        <begin position="422"/>
        <end position="525"/>
    </location>
</feature>
<dbReference type="AlphaFoldDB" id="A0A9P9WD66"/>
<dbReference type="Gene3D" id="3.40.50.1820">
    <property type="entry name" value="alpha/beta hydrolase"/>
    <property type="match status" value="1"/>
</dbReference>
<reference evidence="5" key="1">
    <citation type="submission" date="2021-03" db="EMBL/GenBank/DDBJ databases">
        <title>Revisited historic fungal species revealed as producer of novel bioactive compounds through whole genome sequencing and comparative genomics.</title>
        <authorList>
            <person name="Vignolle G.A."/>
            <person name="Hochenegger N."/>
            <person name="Mach R.L."/>
            <person name="Mach-Aigner A.R."/>
            <person name="Javad Rahimi M."/>
            <person name="Salim K.A."/>
            <person name="Chan C.M."/>
            <person name="Lim L.B.L."/>
            <person name="Cai F."/>
            <person name="Druzhinina I.S."/>
            <person name="U'Ren J.M."/>
            <person name="Derntl C."/>
        </authorList>
    </citation>
    <scope>NUCLEOTIDE SEQUENCE</scope>
    <source>
        <strain evidence="5">TUCIM 5799</strain>
    </source>
</reference>
<dbReference type="InterPro" id="IPR051601">
    <property type="entry name" value="Serine_prot/Carboxylest_S33"/>
</dbReference>
<dbReference type="PANTHER" id="PTHR43248:SF25">
    <property type="entry name" value="AB HYDROLASE-1 DOMAIN-CONTAINING PROTEIN-RELATED"/>
    <property type="match status" value="1"/>
</dbReference>
<dbReference type="InterPro" id="IPR029058">
    <property type="entry name" value="AB_hydrolase_fold"/>
</dbReference>
<keyword evidence="6" id="KW-1185">Reference proteome</keyword>
<evidence type="ECO:0000313" key="5">
    <source>
        <dbReference type="EMBL" id="KAI1857634.1"/>
    </source>
</evidence>
<accession>A0A9P9WD66</accession>
<name>A0A9P9WD66_9PEZI</name>
<dbReference type="SUPFAM" id="SSF53474">
    <property type="entry name" value="alpha/beta-Hydrolases"/>
    <property type="match status" value="2"/>
</dbReference>
<organism evidence="5 6">
    <name type="scientific">Neoarthrinium moseri</name>
    <dbReference type="NCBI Taxonomy" id="1658444"/>
    <lineage>
        <taxon>Eukaryota</taxon>
        <taxon>Fungi</taxon>
        <taxon>Dikarya</taxon>
        <taxon>Ascomycota</taxon>
        <taxon>Pezizomycotina</taxon>
        <taxon>Sordariomycetes</taxon>
        <taxon>Xylariomycetidae</taxon>
        <taxon>Amphisphaeriales</taxon>
        <taxon>Apiosporaceae</taxon>
        <taxon>Neoarthrinium</taxon>
    </lineage>
</organism>
<evidence type="ECO:0000256" key="3">
    <source>
        <dbReference type="SAM" id="MobiDB-lite"/>
    </source>
</evidence>
<dbReference type="Proteomes" id="UP000829685">
    <property type="component" value="Unassembled WGS sequence"/>
</dbReference>
<evidence type="ECO:0000259" key="4">
    <source>
        <dbReference type="Pfam" id="PF08386"/>
    </source>
</evidence>
<gene>
    <name evidence="5" type="ORF">JX265_011049</name>
</gene>
<feature type="region of interest" description="Disordered" evidence="3">
    <location>
        <begin position="187"/>
        <end position="214"/>
    </location>
</feature>
<dbReference type="InterPro" id="IPR013595">
    <property type="entry name" value="Pept_S33_TAP-like_C"/>
</dbReference>
<evidence type="ECO:0000313" key="6">
    <source>
        <dbReference type="Proteomes" id="UP000829685"/>
    </source>
</evidence>
<keyword evidence="2" id="KW-0378">Hydrolase</keyword>
<comment type="similarity">
    <text evidence="1">Belongs to the peptidase S33 family.</text>
</comment>
<dbReference type="EMBL" id="JAFIMR010000039">
    <property type="protein sequence ID" value="KAI1857634.1"/>
    <property type="molecule type" value="Genomic_DNA"/>
</dbReference>
<dbReference type="PANTHER" id="PTHR43248">
    <property type="entry name" value="2-SUCCINYL-6-HYDROXY-2,4-CYCLOHEXADIENE-1-CARBOXYLATE SYNTHASE"/>
    <property type="match status" value="1"/>
</dbReference>
<comment type="caution">
    <text evidence="5">The sequence shown here is derived from an EMBL/GenBank/DDBJ whole genome shotgun (WGS) entry which is preliminary data.</text>
</comment>
<protein>
    <recommendedName>
        <fullName evidence="4">Peptidase S33 tripeptidyl aminopeptidase-like C-terminal domain-containing protein</fullName>
    </recommendedName>
</protein>
<evidence type="ECO:0000256" key="2">
    <source>
        <dbReference type="ARBA" id="ARBA00022801"/>
    </source>
</evidence>
<evidence type="ECO:0000256" key="1">
    <source>
        <dbReference type="ARBA" id="ARBA00010088"/>
    </source>
</evidence>
<sequence length="606" mass="66487">MDYHRPLVMGNGHPKVHIALVLSPAPGRTEDPASYAESPLMVNPGGPGGSGTTFVALYNKQLRGAIGGDHDILGFDPRGVGATTPNVNCFESPDTTGSGPNADLFNRFSWVIGGREIGLVNSSDHALAQNAVRAKAVGQLCKLNSDAQGKDSIFHYLNTAHVARDMLSVIQAWDDWKLGSSKRAQAAKAGRHAPVSDPSQHTRMNTDPDTPTHGTQGKLVYWGFSYGTVLGATFARLYPDKVGRVILDGVVDTDGYGEAVWMDSMVDADKILDKFYTYCHEARWRCKLYRQGDEVQDIATRYGQILASLRTEPKIVFIPGFYTPVILTASDVHSAMFAALYNPIGTFPIMAEFLDALWTDQPVWVFVTTPVLWLLCGEVQLPIRPDDSTAAISCSDRVKSGFNETLPQLQYRFEKLAKVSSFADVWLGLNLVCNGWPIEVRQPPDTSNTRPVPESAPINTSFPILVLTNTLDPVTPLRAAMKVNRQFANSSIVEQKTEGHCSLACTSICIIGHIRAYLNEGKLPPAPQLDSPDTGDEKVAFAEPVDYLHEDPIHGDWTRSWGNLRHGFFQQLVGDKLDDRHPLRNMVTGQVLGTEGESMASSRQLR</sequence>
<proteinExistence type="inferred from homology"/>
<dbReference type="GO" id="GO:0016787">
    <property type="term" value="F:hydrolase activity"/>
    <property type="evidence" value="ECO:0007669"/>
    <property type="project" value="UniProtKB-KW"/>
</dbReference>
<dbReference type="Pfam" id="PF08386">
    <property type="entry name" value="Abhydrolase_4"/>
    <property type="match status" value="1"/>
</dbReference>